<gene>
    <name evidence="1" type="ORF">CORC01_10214</name>
</gene>
<comment type="caution">
    <text evidence="1">The sequence shown here is derived from an EMBL/GenBank/DDBJ whole genome shotgun (WGS) entry which is preliminary data.</text>
</comment>
<keyword evidence="2" id="KW-1185">Reference proteome</keyword>
<evidence type="ECO:0000313" key="2">
    <source>
        <dbReference type="Proteomes" id="UP000176998"/>
    </source>
</evidence>
<organism evidence="1 2">
    <name type="scientific">Colletotrichum orchidophilum</name>
    <dbReference type="NCBI Taxonomy" id="1209926"/>
    <lineage>
        <taxon>Eukaryota</taxon>
        <taxon>Fungi</taxon>
        <taxon>Dikarya</taxon>
        <taxon>Ascomycota</taxon>
        <taxon>Pezizomycotina</taxon>
        <taxon>Sordariomycetes</taxon>
        <taxon>Hypocreomycetidae</taxon>
        <taxon>Glomerellales</taxon>
        <taxon>Glomerellaceae</taxon>
        <taxon>Colletotrichum</taxon>
    </lineage>
</organism>
<reference evidence="1 2" key="1">
    <citation type="submission" date="2016-09" db="EMBL/GenBank/DDBJ databases">
        <authorList>
            <person name="Capua I."/>
            <person name="De Benedictis P."/>
            <person name="Joannis T."/>
            <person name="Lombin L.H."/>
            <person name="Cattoli G."/>
        </authorList>
    </citation>
    <scope>NUCLEOTIDE SEQUENCE [LARGE SCALE GENOMIC DNA]</scope>
    <source>
        <strain evidence="1 2">IMI 309357</strain>
    </source>
</reference>
<proteinExistence type="predicted"/>
<protein>
    <submittedName>
        <fullName evidence="1">Uncharacterized protein</fullName>
    </submittedName>
</protein>
<evidence type="ECO:0000313" key="1">
    <source>
        <dbReference type="EMBL" id="OHE94494.1"/>
    </source>
</evidence>
<sequence>MLLYADETSLVRQCQQEAASRLEP</sequence>
<name>A0A1G4AZB8_9PEZI</name>
<dbReference type="Proteomes" id="UP000176998">
    <property type="component" value="Unassembled WGS sequence"/>
</dbReference>
<dbReference type="AlphaFoldDB" id="A0A1G4AZB8"/>
<dbReference type="EMBL" id="MJBS01000099">
    <property type="protein sequence ID" value="OHE94494.1"/>
    <property type="molecule type" value="Genomic_DNA"/>
</dbReference>
<accession>A0A1G4AZB8</accession>